<dbReference type="InterPro" id="IPR027417">
    <property type="entry name" value="P-loop_NTPase"/>
</dbReference>
<sequence length="633" mass="72038">MSYIRGNRAEISSDSDETSEEYLYSTPLTGSRSRRIENLELSAIPSFRSVLFDQIISDNDSGQLGDLETASSENTETISDGKQRNAVTKCSDVSIPEKVKDIVGSTVIMESIDESKSANSVSFSNEKYKSYFPGVSGKADDRSRSEIFMTTKKILPAHPDRKEFSGVVILSSEDEKENGSSSPEEKDIFRDQLQYSQHREIVSSAPSSSDEESSFVIFKERKNMLNFSDTDSENECEQTDKDHEKKQEQVDIASSHSNDSEKSVDKSSSTDSSHSQSGGVRKIADLEKQRNDAFRMLHALQMSLKVRNSLPDKGARIITTMLSTQKQIDELQKQIASLKANEVEVEKELKRSEEQEGQDFNNEIERITRNLVGRIEKNRLVEVRQLTYNVIFNLHEAWKTCPKETEETADPNGLRVALMPHQRQALTWFLWREKQNPKGGILVSQDMILSLLLTAQYRVNWERIESSRGSVLGQIAWERIILDEGHTIKNHSTQAAIGCCKLNSIYRWVLTGTPIQNQLKDLYSLIKFLRCEPFDDLRVWKTWMDAKSDKPSTKNSFGCAIEVVKTRGDYLYENVHCYKAVDIDALCMDREEHDLSEQLQEMSLVDEFPDVSDIIGEQNTKKTGVRELFENSF</sequence>
<evidence type="ECO:0000313" key="8">
    <source>
        <dbReference type="Proteomes" id="UP000243006"/>
    </source>
</evidence>
<dbReference type="Gene3D" id="3.40.50.10810">
    <property type="entry name" value="Tandem AAA-ATPase domain"/>
    <property type="match status" value="1"/>
</dbReference>
<dbReference type="GO" id="GO:0005634">
    <property type="term" value="C:nucleus"/>
    <property type="evidence" value="ECO:0007669"/>
    <property type="project" value="TreeGrafter"/>
</dbReference>
<keyword evidence="2" id="KW-0378">Hydrolase</keyword>
<evidence type="ECO:0000256" key="5">
    <source>
        <dbReference type="SAM" id="MobiDB-lite"/>
    </source>
</evidence>
<dbReference type="Proteomes" id="UP000243006">
    <property type="component" value="Unassembled WGS sequence"/>
</dbReference>
<feature type="non-terminal residue" evidence="7">
    <location>
        <position position="633"/>
    </location>
</feature>
<feature type="region of interest" description="Disordered" evidence="5">
    <location>
        <begin position="62"/>
        <end position="84"/>
    </location>
</feature>
<dbReference type="GO" id="GO:0006281">
    <property type="term" value="P:DNA repair"/>
    <property type="evidence" value="ECO:0007669"/>
    <property type="project" value="TreeGrafter"/>
</dbReference>
<evidence type="ECO:0000256" key="3">
    <source>
        <dbReference type="ARBA" id="ARBA00022840"/>
    </source>
</evidence>
<reference evidence="7 8" key="1">
    <citation type="submission" date="2015-04" db="EMBL/GenBank/DDBJ databases">
        <title>Draft genome of the roundworm Trichinella nativa.</title>
        <authorList>
            <person name="Mitreva M."/>
        </authorList>
    </citation>
    <scope>NUCLEOTIDE SEQUENCE [LARGE SCALE GENOMIC DNA]</scope>
    <source>
        <strain evidence="7 8">ISS45</strain>
    </source>
</reference>
<gene>
    <name evidence="7" type="ORF">D917_04962</name>
</gene>
<dbReference type="InterPro" id="IPR050628">
    <property type="entry name" value="SNF2_RAD54_helicase_TF"/>
</dbReference>
<evidence type="ECO:0000256" key="4">
    <source>
        <dbReference type="SAM" id="Coils"/>
    </source>
</evidence>
<proteinExistence type="predicted"/>
<keyword evidence="3" id="KW-0067">ATP-binding</keyword>
<dbReference type="InterPro" id="IPR000330">
    <property type="entry name" value="SNF2_N"/>
</dbReference>
<name>A0A1Y3F1J9_9BILA</name>
<dbReference type="PROSITE" id="PS51192">
    <property type="entry name" value="HELICASE_ATP_BIND_1"/>
    <property type="match status" value="1"/>
</dbReference>
<dbReference type="GO" id="GO:0008094">
    <property type="term" value="F:ATP-dependent activity, acting on DNA"/>
    <property type="evidence" value="ECO:0007669"/>
    <property type="project" value="TreeGrafter"/>
</dbReference>
<dbReference type="PANTHER" id="PTHR45626:SF50">
    <property type="entry name" value="TRANSCRIPTION TERMINATION FACTOR 2"/>
    <property type="match status" value="1"/>
</dbReference>
<evidence type="ECO:0000256" key="1">
    <source>
        <dbReference type="ARBA" id="ARBA00022741"/>
    </source>
</evidence>
<dbReference type="Pfam" id="PF00176">
    <property type="entry name" value="SNF2-rel_dom"/>
    <property type="match status" value="1"/>
</dbReference>
<feature type="compositionally biased region" description="Polar residues" evidence="5">
    <location>
        <begin position="69"/>
        <end position="84"/>
    </location>
</feature>
<dbReference type="EMBL" id="LVZM01000229">
    <property type="protein sequence ID" value="OUC49897.1"/>
    <property type="molecule type" value="Genomic_DNA"/>
</dbReference>
<dbReference type="PANTHER" id="PTHR45626">
    <property type="entry name" value="TRANSCRIPTION TERMINATION FACTOR 2-RELATED"/>
    <property type="match status" value="1"/>
</dbReference>
<evidence type="ECO:0000256" key="2">
    <source>
        <dbReference type="ARBA" id="ARBA00022801"/>
    </source>
</evidence>
<feature type="compositionally biased region" description="Low complexity" evidence="5">
    <location>
        <begin position="266"/>
        <end position="277"/>
    </location>
</feature>
<dbReference type="GO" id="GO:0016787">
    <property type="term" value="F:hydrolase activity"/>
    <property type="evidence" value="ECO:0007669"/>
    <property type="project" value="UniProtKB-KW"/>
</dbReference>
<protein>
    <recommendedName>
        <fullName evidence="6">Helicase ATP-binding domain-containing protein</fullName>
    </recommendedName>
</protein>
<dbReference type="GO" id="GO:0005524">
    <property type="term" value="F:ATP binding"/>
    <property type="evidence" value="ECO:0007669"/>
    <property type="project" value="UniProtKB-KW"/>
</dbReference>
<feature type="coiled-coil region" evidence="4">
    <location>
        <begin position="321"/>
        <end position="370"/>
    </location>
</feature>
<comment type="caution">
    <text evidence="7">The sequence shown here is derived from an EMBL/GenBank/DDBJ whole genome shotgun (WGS) entry which is preliminary data.</text>
</comment>
<evidence type="ECO:0000313" key="7">
    <source>
        <dbReference type="EMBL" id="OUC49897.1"/>
    </source>
</evidence>
<dbReference type="InterPro" id="IPR014001">
    <property type="entry name" value="Helicase_ATP-bd"/>
</dbReference>
<feature type="domain" description="Helicase ATP-binding" evidence="6">
    <location>
        <begin position="415"/>
        <end position="532"/>
    </location>
</feature>
<keyword evidence="1" id="KW-0547">Nucleotide-binding</keyword>
<dbReference type="SUPFAM" id="SSF52540">
    <property type="entry name" value="P-loop containing nucleoside triphosphate hydrolases"/>
    <property type="match status" value="1"/>
</dbReference>
<organism evidence="7 8">
    <name type="scientific">Trichinella nativa</name>
    <dbReference type="NCBI Taxonomy" id="6335"/>
    <lineage>
        <taxon>Eukaryota</taxon>
        <taxon>Metazoa</taxon>
        <taxon>Ecdysozoa</taxon>
        <taxon>Nematoda</taxon>
        <taxon>Enoplea</taxon>
        <taxon>Dorylaimia</taxon>
        <taxon>Trichinellida</taxon>
        <taxon>Trichinellidae</taxon>
        <taxon>Trichinella</taxon>
    </lineage>
</organism>
<evidence type="ECO:0000259" key="6">
    <source>
        <dbReference type="PROSITE" id="PS51192"/>
    </source>
</evidence>
<feature type="region of interest" description="Disordered" evidence="5">
    <location>
        <begin position="228"/>
        <end position="284"/>
    </location>
</feature>
<keyword evidence="4" id="KW-0175">Coiled coil</keyword>
<dbReference type="InterPro" id="IPR038718">
    <property type="entry name" value="SNF2-like_sf"/>
</dbReference>
<feature type="compositionally biased region" description="Basic and acidic residues" evidence="5">
    <location>
        <begin position="238"/>
        <end position="249"/>
    </location>
</feature>
<dbReference type="AlphaFoldDB" id="A0A1Y3F1J9"/>
<feature type="region of interest" description="Disordered" evidence="5">
    <location>
        <begin position="1"/>
        <end position="24"/>
    </location>
</feature>
<accession>A0A1Y3F1J9</accession>